<keyword evidence="5" id="KW-1185">Reference proteome</keyword>
<dbReference type="EMBL" id="QXFV01000953">
    <property type="protein sequence ID" value="KAE9019986.1"/>
    <property type="molecule type" value="Genomic_DNA"/>
</dbReference>
<evidence type="ECO:0000313" key="3">
    <source>
        <dbReference type="EMBL" id="KAE9341152.1"/>
    </source>
</evidence>
<dbReference type="EMBL" id="QXFT01000544">
    <property type="protein sequence ID" value="KAE9341152.1"/>
    <property type="molecule type" value="Genomic_DNA"/>
</dbReference>
<dbReference type="Proteomes" id="UP000434957">
    <property type="component" value="Unassembled WGS sequence"/>
</dbReference>
<dbReference type="AlphaFoldDB" id="A0A6A4FQ93"/>
<evidence type="ECO:0000313" key="5">
    <source>
        <dbReference type="Proteomes" id="UP000434957"/>
    </source>
</evidence>
<comment type="caution">
    <text evidence="3">The sequence shown here is derived from an EMBL/GenBank/DDBJ whole genome shotgun (WGS) entry which is preliminary data.</text>
</comment>
<name>A0A6A4FQ93_9STRA</name>
<protein>
    <submittedName>
        <fullName evidence="3">Uncharacterized protein</fullName>
    </submittedName>
</protein>
<dbReference type="Proteomes" id="UP000429607">
    <property type="component" value="Unassembled WGS sequence"/>
</dbReference>
<gene>
    <name evidence="2" type="ORF">PR001_g13732</name>
    <name evidence="1" type="ORF">PR002_g14447</name>
    <name evidence="3" type="ORF">PR003_g10126</name>
</gene>
<proteinExistence type="predicted"/>
<organism evidence="3 5">
    <name type="scientific">Phytophthora rubi</name>
    <dbReference type="NCBI Taxonomy" id="129364"/>
    <lineage>
        <taxon>Eukaryota</taxon>
        <taxon>Sar</taxon>
        <taxon>Stramenopiles</taxon>
        <taxon>Oomycota</taxon>
        <taxon>Peronosporomycetes</taxon>
        <taxon>Peronosporales</taxon>
        <taxon>Peronosporaceae</taxon>
        <taxon>Phytophthora</taxon>
    </lineage>
</organism>
<dbReference type="EMBL" id="QXFU01001003">
    <property type="protein sequence ID" value="KAE9013647.1"/>
    <property type="molecule type" value="Genomic_DNA"/>
</dbReference>
<dbReference type="Proteomes" id="UP000435112">
    <property type="component" value="Unassembled WGS sequence"/>
</dbReference>
<evidence type="ECO:0000313" key="4">
    <source>
        <dbReference type="Proteomes" id="UP000429607"/>
    </source>
</evidence>
<reference evidence="3 5" key="1">
    <citation type="submission" date="2018-08" db="EMBL/GenBank/DDBJ databases">
        <title>Genomic investigation of the strawberry pathogen Phytophthora fragariae indicates pathogenicity is determined by transcriptional variation in three key races.</title>
        <authorList>
            <person name="Adams T.M."/>
            <person name="Armitage A.D."/>
            <person name="Sobczyk M.K."/>
            <person name="Bates H.J."/>
            <person name="Dunwell J.M."/>
            <person name="Nellist C.F."/>
            <person name="Harrison R.J."/>
        </authorList>
    </citation>
    <scope>NUCLEOTIDE SEQUENCE [LARGE SCALE GENOMIC DNA]</scope>
    <source>
        <strain evidence="2 4">SCRP249</strain>
        <strain evidence="1 6">SCRP324</strain>
        <strain evidence="3 5">SCRP333</strain>
    </source>
</reference>
<evidence type="ECO:0000313" key="6">
    <source>
        <dbReference type="Proteomes" id="UP000435112"/>
    </source>
</evidence>
<sequence length="53" mass="5840">MMLWGAVRARRSLVTRSLCGQVSAHHAGSRGCVRAWRMVCLRCGLGTSHFGRP</sequence>
<evidence type="ECO:0000313" key="2">
    <source>
        <dbReference type="EMBL" id="KAE9019986.1"/>
    </source>
</evidence>
<evidence type="ECO:0000313" key="1">
    <source>
        <dbReference type="EMBL" id="KAE9013647.1"/>
    </source>
</evidence>
<accession>A0A6A4FQ93</accession>